<sequence length="496" mass="54872">MTTSIASIHQGILGLPGATPQSKALTEQLLEEDRQNHHCLYGRVGFHNHLSHHLLAAYDLGAPPKLLQAIFDSEKNGLDPLHTVDRKEKKVEEQHVVMDKTNWQKYVGDEKFYATYLRFFTEEVKRLGTGQFLEEYVFAPAANGNGANMLLRFISGAVHPTIQTGYGVEFGSDAMVAQAIAQAAIHNHEFTPELYNLSAQPTSHANQAVTADGHRQPSRGSSLLEIFRQVYDSPILKPVMPYDSDALLSKRRQDALKDGRPEEIARLAELWIVDTSKGQAGLDEKVEELLWVTTLLLVATGKKGRKPRLDFFLMHLLNVSIFVPSLLKVIPTTESKVTLVRSLLPVILMYTILRGRPRIDAELMMTYTVNPTPPTTPSKPDSSALGDPTKAEFVDPWPAIVSSAQYAPDAHTVKAIRTLYYAAWKYGTTPAGGAVGAFREDGSETHVGIGRVDGTIFTRAAGVVMDTLGWVNHGQKEGKWDRSALGWDDAWKEPNN</sequence>
<keyword evidence="1" id="KW-0560">Oxidoreductase</keyword>
<reference evidence="2 3" key="1">
    <citation type="submission" date="2018-11" db="EMBL/GenBank/DDBJ databases">
        <title>Genome assembly of Steccherinum ochraceum LE-BIN_3174, the white-rot fungus of the Steccherinaceae family (The Residual Polyporoid clade, Polyporales, Basidiomycota).</title>
        <authorList>
            <person name="Fedorova T.V."/>
            <person name="Glazunova O.A."/>
            <person name="Landesman E.O."/>
            <person name="Moiseenko K.V."/>
            <person name="Psurtseva N.V."/>
            <person name="Savinova O.S."/>
            <person name="Shakhova N.V."/>
            <person name="Tyazhelova T.V."/>
            <person name="Vasina D.V."/>
        </authorList>
    </citation>
    <scope>NUCLEOTIDE SEQUENCE [LARGE SCALE GENOMIC DNA]</scope>
    <source>
        <strain evidence="2 3">LE-BIN_3174</strain>
    </source>
</reference>
<gene>
    <name evidence="2" type="ORF">EIP91_009913</name>
</gene>
<dbReference type="Proteomes" id="UP000292702">
    <property type="component" value="Unassembled WGS sequence"/>
</dbReference>
<keyword evidence="3" id="KW-1185">Reference proteome</keyword>
<dbReference type="EMBL" id="RWJN01000058">
    <property type="protein sequence ID" value="TCD68767.1"/>
    <property type="molecule type" value="Genomic_DNA"/>
</dbReference>
<dbReference type="STRING" id="92696.A0A4V2MX51"/>
<organism evidence="2 3">
    <name type="scientific">Steccherinum ochraceum</name>
    <dbReference type="NCBI Taxonomy" id="92696"/>
    <lineage>
        <taxon>Eukaryota</taxon>
        <taxon>Fungi</taxon>
        <taxon>Dikarya</taxon>
        <taxon>Basidiomycota</taxon>
        <taxon>Agaricomycotina</taxon>
        <taxon>Agaricomycetes</taxon>
        <taxon>Polyporales</taxon>
        <taxon>Steccherinaceae</taxon>
        <taxon>Steccherinum</taxon>
    </lineage>
</organism>
<protein>
    <recommendedName>
        <fullName evidence="4">DUF4243 domain-containing protein</fullName>
    </recommendedName>
</protein>
<dbReference type="PANTHER" id="PTHR35870">
    <property type="entry name" value="PROTEIN, PUTATIVE (AFU_ORTHOLOGUE AFUA_5G03330)-RELATED"/>
    <property type="match status" value="1"/>
</dbReference>
<dbReference type="InterPro" id="IPR025337">
    <property type="entry name" value="Questin_oxidase-like"/>
</dbReference>
<evidence type="ECO:0008006" key="4">
    <source>
        <dbReference type="Google" id="ProtNLM"/>
    </source>
</evidence>
<comment type="caution">
    <text evidence="2">The sequence shown here is derived from an EMBL/GenBank/DDBJ whole genome shotgun (WGS) entry which is preliminary data.</text>
</comment>
<dbReference type="OrthoDB" id="10004862at2759"/>
<evidence type="ECO:0000313" key="2">
    <source>
        <dbReference type="EMBL" id="TCD68767.1"/>
    </source>
</evidence>
<evidence type="ECO:0000256" key="1">
    <source>
        <dbReference type="ARBA" id="ARBA00023002"/>
    </source>
</evidence>
<name>A0A4V2MX51_9APHY</name>
<evidence type="ECO:0000313" key="3">
    <source>
        <dbReference type="Proteomes" id="UP000292702"/>
    </source>
</evidence>
<dbReference type="GO" id="GO:0016491">
    <property type="term" value="F:oxidoreductase activity"/>
    <property type="evidence" value="ECO:0007669"/>
    <property type="project" value="UniProtKB-KW"/>
</dbReference>
<proteinExistence type="predicted"/>
<dbReference type="AlphaFoldDB" id="A0A4V2MX51"/>
<dbReference type="Pfam" id="PF14027">
    <property type="entry name" value="Questin_oxidase"/>
    <property type="match status" value="1"/>
</dbReference>
<accession>A0A4V2MX51</accession>
<dbReference type="PANTHER" id="PTHR35870:SF1">
    <property type="entry name" value="PROTEIN, PUTATIVE (AFU_ORTHOLOGUE AFUA_5G03330)-RELATED"/>
    <property type="match status" value="1"/>
</dbReference>